<dbReference type="CDD" id="cd04301">
    <property type="entry name" value="NAT_SF"/>
    <property type="match status" value="1"/>
</dbReference>
<dbReference type="AlphaFoldDB" id="A0A2S7CNW6"/>
<keyword evidence="2" id="KW-1185">Reference proteome</keyword>
<dbReference type="Proteomes" id="UP000238191">
    <property type="component" value="Unassembled WGS sequence"/>
</dbReference>
<dbReference type="GO" id="GO:0016740">
    <property type="term" value="F:transferase activity"/>
    <property type="evidence" value="ECO:0007669"/>
    <property type="project" value="UniProtKB-KW"/>
</dbReference>
<reference evidence="2" key="1">
    <citation type="submission" date="2016-08" db="EMBL/GenBank/DDBJ databases">
        <authorList>
            <person name="Merda D."/>
            <person name="Briand M."/>
            <person name="Taghouti G."/>
            <person name="Carrere S."/>
            <person name="Gouzy J."/>
            <person name="Portier P."/>
            <person name="Jacques M.-A."/>
            <person name="Fischer-Le Saux M."/>
        </authorList>
    </citation>
    <scope>NUCLEOTIDE SEQUENCE [LARGE SCALE GENOMIC DNA]</scope>
    <source>
        <strain evidence="2">CFBP4643</strain>
    </source>
</reference>
<sequence>MQTLVGHDVQTEGALMPDFKQPKITNYFYTRMPGRRRLMKRTNSFVADEDCYPAGAWLYDLQLDAEDDHLWFGLRSRDNFMPGPLESGTFAYLAIYVDNQGGKWINYIHVAKFAERRGLGRRLIEAAIAHHGHIYASNSAEDPGGDADTRHLLEPGARLVTKLINLGVMQAGWLKQPVI</sequence>
<comment type="caution">
    <text evidence="1">The sequence shown here is derived from an EMBL/GenBank/DDBJ whole genome shotgun (WGS) entry which is preliminary data.</text>
</comment>
<accession>A0A2S7CNW6</accession>
<proteinExistence type="predicted"/>
<keyword evidence="1" id="KW-0808">Transferase</keyword>
<dbReference type="EMBL" id="MDEI01000046">
    <property type="protein sequence ID" value="PPU63212.1"/>
    <property type="molecule type" value="Genomic_DNA"/>
</dbReference>
<organism evidence="1 2">
    <name type="scientific">Xanthomonas pisi</name>
    <dbReference type="NCBI Taxonomy" id="56457"/>
    <lineage>
        <taxon>Bacteria</taxon>
        <taxon>Pseudomonadati</taxon>
        <taxon>Pseudomonadota</taxon>
        <taxon>Gammaproteobacteria</taxon>
        <taxon>Lysobacterales</taxon>
        <taxon>Lysobacteraceae</taxon>
        <taxon>Xanthomonas</taxon>
    </lineage>
</organism>
<evidence type="ECO:0000313" key="2">
    <source>
        <dbReference type="Proteomes" id="UP000238191"/>
    </source>
</evidence>
<protein>
    <submittedName>
        <fullName evidence="1">N-acetyltransferase</fullName>
    </submittedName>
</protein>
<evidence type="ECO:0000313" key="1">
    <source>
        <dbReference type="EMBL" id="PPU63212.1"/>
    </source>
</evidence>
<name>A0A2S7CNW6_9XANT</name>
<gene>
    <name evidence="1" type="ORF">XpiCFBP4643_22985</name>
</gene>